<dbReference type="eggNOG" id="COG2159">
    <property type="taxonomic scope" value="Bacteria"/>
</dbReference>
<dbReference type="STRING" id="1088721.JI59_10780"/>
<dbReference type="SUPFAM" id="SSF51556">
    <property type="entry name" value="Metallo-dependent hydrolases"/>
    <property type="match status" value="1"/>
</dbReference>
<evidence type="ECO:0000259" key="2">
    <source>
        <dbReference type="Pfam" id="PF04909"/>
    </source>
</evidence>
<protein>
    <submittedName>
        <fullName evidence="3">Amidohydrolase 2</fullName>
    </submittedName>
</protein>
<reference evidence="3 4" key="1">
    <citation type="journal article" date="2012" name="J. Bacteriol.">
        <title>Genome sequence of benzo(a)pyrene-degrading bacterium Novosphingobium pentaromativorans US6-1.</title>
        <authorList>
            <person name="Luo Y.R."/>
            <person name="Kang S.G."/>
            <person name="Kim S.J."/>
            <person name="Kim M.R."/>
            <person name="Li N."/>
            <person name="Lee J.H."/>
            <person name="Kwon K.K."/>
        </authorList>
    </citation>
    <scope>NUCLEOTIDE SEQUENCE [LARGE SCALE GENOMIC DNA]</scope>
    <source>
        <strain evidence="3 4">US6-1</strain>
    </source>
</reference>
<comment type="caution">
    <text evidence="3">The sequence shown here is derived from an EMBL/GenBank/DDBJ whole genome shotgun (WGS) entry which is preliminary data.</text>
</comment>
<dbReference type="GO" id="GO:0005737">
    <property type="term" value="C:cytoplasm"/>
    <property type="evidence" value="ECO:0007669"/>
    <property type="project" value="TreeGrafter"/>
</dbReference>
<keyword evidence="3" id="KW-0378">Hydrolase</keyword>
<dbReference type="InterPro" id="IPR032465">
    <property type="entry name" value="ACMSD"/>
</dbReference>
<gene>
    <name evidence="3" type="ORF">NSU_1853</name>
</gene>
<organism evidence="3 4">
    <name type="scientific">Novosphingobium pentaromativorans US6-1</name>
    <dbReference type="NCBI Taxonomy" id="1088721"/>
    <lineage>
        <taxon>Bacteria</taxon>
        <taxon>Pseudomonadati</taxon>
        <taxon>Pseudomonadota</taxon>
        <taxon>Alphaproteobacteria</taxon>
        <taxon>Sphingomonadales</taxon>
        <taxon>Sphingomonadaceae</taxon>
        <taxon>Novosphingobium</taxon>
    </lineage>
</organism>
<feature type="domain" description="Amidohydrolase-related" evidence="2">
    <location>
        <begin position="86"/>
        <end position="372"/>
    </location>
</feature>
<dbReference type="AlphaFoldDB" id="G6EBY2"/>
<accession>G6EBY2</accession>
<dbReference type="Pfam" id="PF04909">
    <property type="entry name" value="Amidohydro_2"/>
    <property type="match status" value="1"/>
</dbReference>
<dbReference type="GO" id="GO:0016831">
    <property type="term" value="F:carboxy-lyase activity"/>
    <property type="evidence" value="ECO:0007669"/>
    <property type="project" value="InterPro"/>
</dbReference>
<dbReference type="InterPro" id="IPR006680">
    <property type="entry name" value="Amidohydro-rel"/>
</dbReference>
<dbReference type="PANTHER" id="PTHR21240:SF28">
    <property type="entry name" value="ISO-OROTATE DECARBOXYLASE (EUROFUNG)"/>
    <property type="match status" value="1"/>
</dbReference>
<dbReference type="PANTHER" id="PTHR21240">
    <property type="entry name" value="2-AMINO-3-CARBOXYLMUCONATE-6-SEMIALDEHYDE DECARBOXYLASE"/>
    <property type="match status" value="1"/>
</dbReference>
<dbReference type="EMBL" id="AGFM01000026">
    <property type="protein sequence ID" value="EHJ61190.1"/>
    <property type="molecule type" value="Genomic_DNA"/>
</dbReference>
<name>G6EBY2_9SPHN</name>
<evidence type="ECO:0000313" key="3">
    <source>
        <dbReference type="EMBL" id="EHJ61190.1"/>
    </source>
</evidence>
<sequence length="404" mass="43612">MMQRDDLVIISTEDHLCEPPSLFDNQLCGALLAAAPRIASDAQGRPVWAYQGQSWPVSSCAPPLDVGTSGAETGPVLHPVTGSQDVHARIDEMDASGVAAALCFGDALGAESAIFHAAPDKALALRHLRAVNDWYLDEWCMAYPGRLVPLGILPSWDVQASLEEIDRLARKGLRVIALGANPLLQGLPPIRDDHWLPIFRSLADNDMTVACRPGPGNAALETGSLPGAGAWVSGMPLAAAQVLADWLQLDALHSCPDLRIVMPEGSIGWVPFLAARADLMDWRSPAWERSGRRAVKPSHLLARHFCHAFRWDPSGLANWAEVGEDNIAFAAGYPRTMGPWADTAAQCLEQLGDMPEAVIDKVTHGNAIRWLRHEALFEQFSRSEVTVGALRVQAAAKGVDTAYP</sequence>
<dbReference type="GO" id="GO:0019748">
    <property type="term" value="P:secondary metabolic process"/>
    <property type="evidence" value="ECO:0007669"/>
    <property type="project" value="TreeGrafter"/>
</dbReference>
<proteinExistence type="predicted"/>
<dbReference type="Gene3D" id="3.20.20.140">
    <property type="entry name" value="Metal-dependent hydrolases"/>
    <property type="match status" value="1"/>
</dbReference>
<dbReference type="Proteomes" id="UP000004030">
    <property type="component" value="Unassembled WGS sequence"/>
</dbReference>
<evidence type="ECO:0000313" key="4">
    <source>
        <dbReference type="Proteomes" id="UP000004030"/>
    </source>
</evidence>
<keyword evidence="1" id="KW-0456">Lyase</keyword>
<dbReference type="GO" id="GO:0016787">
    <property type="term" value="F:hydrolase activity"/>
    <property type="evidence" value="ECO:0007669"/>
    <property type="project" value="UniProtKB-KW"/>
</dbReference>
<evidence type="ECO:0000256" key="1">
    <source>
        <dbReference type="ARBA" id="ARBA00023239"/>
    </source>
</evidence>
<keyword evidence="4" id="KW-1185">Reference proteome</keyword>
<dbReference type="PATRIC" id="fig|1088721.3.peg.1832"/>
<dbReference type="InterPro" id="IPR032466">
    <property type="entry name" value="Metal_Hydrolase"/>
</dbReference>